<name>A0AAD6UY94_9AGAR</name>
<accession>A0AAD6UY94</accession>
<reference evidence="1" key="1">
    <citation type="submission" date="2023-03" db="EMBL/GenBank/DDBJ databases">
        <title>Massive genome expansion in bonnet fungi (Mycena s.s.) driven by repeated elements and novel gene families across ecological guilds.</title>
        <authorList>
            <consortium name="Lawrence Berkeley National Laboratory"/>
            <person name="Harder C.B."/>
            <person name="Miyauchi S."/>
            <person name="Viragh M."/>
            <person name="Kuo A."/>
            <person name="Thoen E."/>
            <person name="Andreopoulos B."/>
            <person name="Lu D."/>
            <person name="Skrede I."/>
            <person name="Drula E."/>
            <person name="Henrissat B."/>
            <person name="Morin E."/>
            <person name="Kohler A."/>
            <person name="Barry K."/>
            <person name="LaButti K."/>
            <person name="Morin E."/>
            <person name="Salamov A."/>
            <person name="Lipzen A."/>
            <person name="Mereny Z."/>
            <person name="Hegedus B."/>
            <person name="Baldrian P."/>
            <person name="Stursova M."/>
            <person name="Weitz H."/>
            <person name="Taylor A."/>
            <person name="Grigoriev I.V."/>
            <person name="Nagy L.G."/>
            <person name="Martin F."/>
            <person name="Kauserud H."/>
        </authorList>
    </citation>
    <scope>NUCLEOTIDE SEQUENCE</scope>
    <source>
        <strain evidence="1">9144</strain>
    </source>
</reference>
<dbReference type="Proteomes" id="UP001219525">
    <property type="component" value="Unassembled WGS sequence"/>
</dbReference>
<dbReference type="EMBL" id="JARJCW010000078">
    <property type="protein sequence ID" value="KAJ7197399.1"/>
    <property type="molecule type" value="Genomic_DNA"/>
</dbReference>
<comment type="caution">
    <text evidence="1">The sequence shown here is derived from an EMBL/GenBank/DDBJ whole genome shotgun (WGS) entry which is preliminary data.</text>
</comment>
<feature type="non-terminal residue" evidence="1">
    <location>
        <position position="1"/>
    </location>
</feature>
<evidence type="ECO:0000313" key="2">
    <source>
        <dbReference type="Proteomes" id="UP001219525"/>
    </source>
</evidence>
<protein>
    <submittedName>
        <fullName evidence="1">Uncharacterized protein</fullName>
    </submittedName>
</protein>
<sequence>DPPWPTVSHQFIRQGKKWHDVPAFVRKAFADLLEPPSHLTAHFPSPDLPIPDLLALNLPTQTTSLSLFPVSSWLSASLPTQLSPAQHSRLVHERTIPPPEVLVTLGNKLGQFWLDGAQGITDPRYQEKIVWPFWGYTLWRQWSDILSARGKWSKATQWLERAVKNKEIAAATSEGVNGTLGSRGWCSELIYGGTVYLAHEMAPLLSHNVLLENVTEVLIAKLQQRLAQDAVAREAHYICAAPFAQLLSIVEARKVFDKRVLPTSIRELEKWQETRPDAKVWFTALVGNHQFVFCVDFKKKTLAYGDGIANYSAPKRLLAATLFWLKKRYKKSFKNLGKVLKHGVQKDVISCIPIAVNAIAHGVFGD</sequence>
<proteinExistence type="predicted"/>
<dbReference type="AlphaFoldDB" id="A0AAD6UY94"/>
<organism evidence="1 2">
    <name type="scientific">Mycena pura</name>
    <dbReference type="NCBI Taxonomy" id="153505"/>
    <lineage>
        <taxon>Eukaryota</taxon>
        <taxon>Fungi</taxon>
        <taxon>Dikarya</taxon>
        <taxon>Basidiomycota</taxon>
        <taxon>Agaricomycotina</taxon>
        <taxon>Agaricomycetes</taxon>
        <taxon>Agaricomycetidae</taxon>
        <taxon>Agaricales</taxon>
        <taxon>Marasmiineae</taxon>
        <taxon>Mycenaceae</taxon>
        <taxon>Mycena</taxon>
    </lineage>
</organism>
<evidence type="ECO:0000313" key="1">
    <source>
        <dbReference type="EMBL" id="KAJ7197399.1"/>
    </source>
</evidence>
<feature type="non-terminal residue" evidence="1">
    <location>
        <position position="366"/>
    </location>
</feature>
<keyword evidence="2" id="KW-1185">Reference proteome</keyword>
<gene>
    <name evidence="1" type="ORF">GGX14DRAFT_331571</name>
</gene>